<dbReference type="AlphaFoldDB" id="A0A8J4EWV5"/>
<sequence length="481" mass="54592">MMTETSRPTIRRLILLASLSSAYFFIISANLSSCFLVRDDVSDNMQRSYHQQQRHLLTHASAARHITVSNPQIAFRESNNTIEAHIHTPPVKTPPTPNAECARLYMDSLLADPSAARKQLCGDNFTKQSNVAVVFTCYKRMDMIHRALPSVLLSNGIRNFDVFISQDGGNAPPIFDDEVFSIPSDMPYVYIRHPVNLCTGLHMHFVKAFAFDIMGYDILLIVEEDNVLHPQALQLLNRMVELSVHEPDVGVVSLLDMDMGPFLDASRFSAGIIPVLSTTGHLWVFGLHRVKYDAIREMMNSYYETIKGYEYRAKHHPPLRPRIEALLQTYGFPVQGPLSQDRFFLNSLAKVNFTKRYQTLFRFFQPIGVSGLHFKYNTSRFVHMFGKHMYNGFINPSAAFDVTKDPGHIKAIKDSVRQRLSRLFQKYRRSFPSESLVNSTFFGIMEGRLNGQGVAHNLRGTSNFSGPTSPACEVHRIHGDI</sequence>
<dbReference type="Gene3D" id="3.90.550.10">
    <property type="entry name" value="Spore Coat Polysaccharide Biosynthesis Protein SpsA, Chain A"/>
    <property type="match status" value="1"/>
</dbReference>
<keyword evidence="2" id="KW-1185">Reference proteome</keyword>
<evidence type="ECO:0000313" key="1">
    <source>
        <dbReference type="EMBL" id="GIL50336.1"/>
    </source>
</evidence>
<gene>
    <name evidence="1" type="ORF">Vafri_6577</name>
</gene>
<reference evidence="1" key="1">
    <citation type="journal article" date="2021" name="Proc. Natl. Acad. Sci. U.S.A.">
        <title>Three genomes in the algal genus Volvox reveal the fate of a haploid sex-determining region after a transition to homothallism.</title>
        <authorList>
            <person name="Yamamoto K."/>
            <person name="Hamaji T."/>
            <person name="Kawai-Toyooka H."/>
            <person name="Matsuzaki R."/>
            <person name="Takahashi F."/>
            <person name="Nishimura Y."/>
            <person name="Kawachi M."/>
            <person name="Noguchi H."/>
            <person name="Minakuchi Y."/>
            <person name="Umen J.G."/>
            <person name="Toyoda A."/>
            <person name="Nozaki H."/>
        </authorList>
    </citation>
    <scope>NUCLEOTIDE SEQUENCE</scope>
    <source>
        <strain evidence="1">NIES-3780</strain>
    </source>
</reference>
<organism evidence="1 2">
    <name type="scientific">Volvox africanus</name>
    <dbReference type="NCBI Taxonomy" id="51714"/>
    <lineage>
        <taxon>Eukaryota</taxon>
        <taxon>Viridiplantae</taxon>
        <taxon>Chlorophyta</taxon>
        <taxon>core chlorophytes</taxon>
        <taxon>Chlorophyceae</taxon>
        <taxon>CS clade</taxon>
        <taxon>Chlamydomonadales</taxon>
        <taxon>Volvocaceae</taxon>
        <taxon>Volvox</taxon>
    </lineage>
</organism>
<accession>A0A8J4EWV5</accession>
<dbReference type="SUPFAM" id="SSF53448">
    <property type="entry name" value="Nucleotide-diphospho-sugar transferases"/>
    <property type="match status" value="1"/>
</dbReference>
<dbReference type="CDD" id="cd00761">
    <property type="entry name" value="Glyco_tranf_GTA_type"/>
    <property type="match status" value="1"/>
</dbReference>
<dbReference type="Proteomes" id="UP000747399">
    <property type="component" value="Unassembled WGS sequence"/>
</dbReference>
<name>A0A8J4EWV5_9CHLO</name>
<evidence type="ECO:0000313" key="2">
    <source>
        <dbReference type="Proteomes" id="UP000747399"/>
    </source>
</evidence>
<comment type="caution">
    <text evidence="1">The sequence shown here is derived from an EMBL/GenBank/DDBJ whole genome shotgun (WGS) entry which is preliminary data.</text>
</comment>
<proteinExistence type="predicted"/>
<dbReference type="EMBL" id="BNCO01000008">
    <property type="protein sequence ID" value="GIL50336.1"/>
    <property type="molecule type" value="Genomic_DNA"/>
</dbReference>
<protein>
    <submittedName>
        <fullName evidence="1">Uncharacterized protein</fullName>
    </submittedName>
</protein>
<dbReference type="InterPro" id="IPR029044">
    <property type="entry name" value="Nucleotide-diphossugar_trans"/>
</dbReference>